<dbReference type="EMBL" id="JAELXT010000006">
    <property type="protein sequence ID" value="MBJ6125391.1"/>
    <property type="molecule type" value="Genomic_DNA"/>
</dbReference>
<organism evidence="18 19">
    <name type="scientific">Microvirga splendida</name>
    <dbReference type="NCBI Taxonomy" id="2795727"/>
    <lineage>
        <taxon>Bacteria</taxon>
        <taxon>Pseudomonadati</taxon>
        <taxon>Pseudomonadota</taxon>
        <taxon>Alphaproteobacteria</taxon>
        <taxon>Hyphomicrobiales</taxon>
        <taxon>Methylobacteriaceae</taxon>
        <taxon>Microvirga</taxon>
    </lineage>
</organism>
<evidence type="ECO:0000256" key="11">
    <source>
        <dbReference type="ARBA" id="ARBA00023235"/>
    </source>
</evidence>
<feature type="domain" description="UvrD-like helicase C-terminal" evidence="17">
    <location>
        <begin position="428"/>
        <end position="688"/>
    </location>
</feature>
<dbReference type="Gene3D" id="3.90.320.10">
    <property type="match status" value="1"/>
</dbReference>
<dbReference type="Pfam" id="PF00580">
    <property type="entry name" value="UvrD-helicase"/>
    <property type="match status" value="1"/>
</dbReference>
<dbReference type="EC" id="5.6.2.4" evidence="13"/>
<evidence type="ECO:0000256" key="6">
    <source>
        <dbReference type="ARBA" id="ARBA00022806"/>
    </source>
</evidence>
<evidence type="ECO:0000259" key="17">
    <source>
        <dbReference type="PROSITE" id="PS51217"/>
    </source>
</evidence>
<accession>A0ABS0XZB1</accession>
<comment type="catalytic activity">
    <reaction evidence="14">
        <text>ATP + H2O = ADP + phosphate + H(+)</text>
        <dbReference type="Rhea" id="RHEA:13065"/>
        <dbReference type="ChEBI" id="CHEBI:15377"/>
        <dbReference type="ChEBI" id="CHEBI:15378"/>
        <dbReference type="ChEBI" id="CHEBI:30616"/>
        <dbReference type="ChEBI" id="CHEBI:43474"/>
        <dbReference type="ChEBI" id="CHEBI:456216"/>
        <dbReference type="EC" id="5.6.2.4"/>
    </reaction>
</comment>
<dbReference type="Gene3D" id="1.10.10.160">
    <property type="match status" value="1"/>
</dbReference>
<dbReference type="Gene3D" id="3.40.50.300">
    <property type="entry name" value="P-loop containing nucleotide triphosphate hydrolases"/>
    <property type="match status" value="4"/>
</dbReference>
<sequence length="1060" mass="116277">MTNRVDTNIASAGTGKTTKIVGLIAEDMKSVEPETILATTFTVKAADELMERARAELVKQGRGPEAVRLLSAMVGTINSVCGRIVSEFAIDLGRSPTNQVIAAEERDELIRLAADPVFARHAPNILKLWEALGLGELKDKGDWRKHVACIIEKADENGLGAGDLGVSARKSIEALSEFMTLPEDHEAPDTWDGDLRDAMVEAVRSSDGVKLTKDGKDSLADIEKHLGRLDRGERICWPDWVRLSKLKHGTKDAEKAVFRDVKGAAGVFPRHPALRSDMERYIEAVFECAAEVMQAYAAYKREHGLIDFPDQLCLALEILRKPEFKERLRERIGLVYVDEYQDSSPIQVALFLALARIAPRSVWVGDPKQAIYSFRGTDPILTMSASLEVAEKTGGTRGILSESFRSRPGIIELVNDMFVPAFVRMGLPESESTYEKVRRPADPDVSSPVAVWHLDGNTLPKQSAALAAGVADMLANPSAWPVGAGDTTRPLRPGDVAVLCRDNDDVYRVTAALAQKGIEVAAEQKGLFETEEVELALAALRWTADPTNYLALAEIARLLGGIEQPTAWLDAVLQKDHEALECLVPFTEELKDIRDRQLQLTPSEILDEILIAARVAEHACRWGKTIERLDCLEKLRSLARKYETKCRSTGLPATLAGLATSIEDGKAMRPSSRNPNAVNVLTYHKGKGLEWPVVICLDLDSIPKTWPVTMPTIATDGSTDWSRPLEGRWIRFWPYPFGLHKAGVGIDVTWPGSETGRRVIREADEEATRLLYVGVTRARDHAVLCATDKGTAWLERLAADPVNPHVTIPVSEGQPLVANGREHQVRFARFAGTEAVETVRIAPYVSLPRPAATHLPLRIRPSAATDEGIEYAFSHTILSGGVPIVGNPEMDELGSALHAILAADDDTKSLAERVASADAILKRWDMKAITAVDVIAAADKFWDHLRKQYPTAKIHREVPVHAYDGLQVISGIIDVLIDGPEDEGWFIIGDHKSFPGKQELWDERAKKHAPQLGSYSKAVATALGGRKRCAGCFVHMPIRGVVISTEVQEANNSEMVATIA</sequence>
<dbReference type="Pfam" id="PF13361">
    <property type="entry name" value="UvrD_C"/>
    <property type="match status" value="1"/>
</dbReference>
<evidence type="ECO:0000256" key="4">
    <source>
        <dbReference type="ARBA" id="ARBA00022763"/>
    </source>
</evidence>
<evidence type="ECO:0000256" key="3">
    <source>
        <dbReference type="ARBA" id="ARBA00022741"/>
    </source>
</evidence>
<name>A0ABS0XZB1_9HYPH</name>
<dbReference type="RefSeq" id="WP_199048208.1">
    <property type="nucleotide sequence ID" value="NZ_JAELXT010000006.1"/>
</dbReference>
<evidence type="ECO:0000256" key="8">
    <source>
        <dbReference type="ARBA" id="ARBA00022840"/>
    </source>
</evidence>
<feature type="domain" description="UvrD-like helicase ATP-binding" evidence="16">
    <location>
        <begin position="1"/>
        <end position="407"/>
    </location>
</feature>
<comment type="caution">
    <text evidence="18">The sequence shown here is derived from an EMBL/GenBank/DDBJ whole genome shotgun (WGS) entry which is preliminary data.</text>
</comment>
<keyword evidence="19" id="KW-1185">Reference proteome</keyword>
<dbReference type="Proteomes" id="UP000620670">
    <property type="component" value="Unassembled WGS sequence"/>
</dbReference>
<evidence type="ECO:0000256" key="1">
    <source>
        <dbReference type="ARBA" id="ARBA00009922"/>
    </source>
</evidence>
<dbReference type="InterPro" id="IPR014016">
    <property type="entry name" value="UvrD-like_ATP-bd"/>
</dbReference>
<evidence type="ECO:0000256" key="12">
    <source>
        <dbReference type="ARBA" id="ARBA00034617"/>
    </source>
</evidence>
<dbReference type="InterPro" id="IPR027417">
    <property type="entry name" value="P-loop_NTPase"/>
</dbReference>
<reference evidence="19" key="1">
    <citation type="submission" date="2020-12" db="EMBL/GenBank/DDBJ databases">
        <title>Hymenobacter sp.</title>
        <authorList>
            <person name="Kim M.K."/>
        </authorList>
    </citation>
    <scope>NUCLEOTIDE SEQUENCE [LARGE SCALE GENOMIC DNA]</scope>
    <source>
        <strain evidence="19">BT325</strain>
    </source>
</reference>
<evidence type="ECO:0000256" key="2">
    <source>
        <dbReference type="ARBA" id="ARBA00022722"/>
    </source>
</evidence>
<dbReference type="PANTHER" id="PTHR11070:SF23">
    <property type="entry name" value="RECBCD ENZYME SUBUNIT RECB"/>
    <property type="match status" value="1"/>
</dbReference>
<dbReference type="PANTHER" id="PTHR11070">
    <property type="entry name" value="UVRD / RECB / PCRA DNA HELICASE FAMILY MEMBER"/>
    <property type="match status" value="1"/>
</dbReference>
<evidence type="ECO:0000256" key="7">
    <source>
        <dbReference type="ARBA" id="ARBA00022839"/>
    </source>
</evidence>
<evidence type="ECO:0000256" key="14">
    <source>
        <dbReference type="ARBA" id="ARBA00048988"/>
    </source>
</evidence>
<keyword evidence="9" id="KW-0238">DNA-binding</keyword>
<evidence type="ECO:0000256" key="9">
    <source>
        <dbReference type="ARBA" id="ARBA00023125"/>
    </source>
</evidence>
<dbReference type="SUPFAM" id="SSF52540">
    <property type="entry name" value="P-loop containing nucleoside triphosphate hydrolases"/>
    <property type="match status" value="1"/>
</dbReference>
<keyword evidence="2" id="KW-0540">Nuclease</keyword>
<dbReference type="PROSITE" id="PS51217">
    <property type="entry name" value="UVRD_HELICASE_CTER"/>
    <property type="match status" value="1"/>
</dbReference>
<keyword evidence="11" id="KW-0413">Isomerase</keyword>
<keyword evidence="8 15" id="KW-0067">ATP-binding</keyword>
<evidence type="ECO:0000256" key="13">
    <source>
        <dbReference type="ARBA" id="ARBA00034808"/>
    </source>
</evidence>
<evidence type="ECO:0000256" key="5">
    <source>
        <dbReference type="ARBA" id="ARBA00022801"/>
    </source>
</evidence>
<dbReference type="InterPro" id="IPR014017">
    <property type="entry name" value="DNA_helicase_UvrD-like_C"/>
</dbReference>
<keyword evidence="3 15" id="KW-0547">Nucleotide-binding</keyword>
<keyword evidence="7" id="KW-0269">Exonuclease</keyword>
<feature type="binding site" evidence="15">
    <location>
        <begin position="10"/>
        <end position="17"/>
    </location>
    <ligand>
        <name>ATP</name>
        <dbReference type="ChEBI" id="CHEBI:30616"/>
    </ligand>
</feature>
<protein>
    <recommendedName>
        <fullName evidence="13">DNA 3'-5' helicase</fullName>
        <ecNumber evidence="13">5.6.2.4</ecNumber>
    </recommendedName>
</protein>
<proteinExistence type="inferred from homology"/>
<gene>
    <name evidence="18" type="ORF">JAO75_08200</name>
</gene>
<comment type="similarity">
    <text evidence="1">Belongs to the helicase family. UvrD subfamily.</text>
</comment>
<dbReference type="InterPro" id="IPR000212">
    <property type="entry name" value="DNA_helicase_UvrD/REP"/>
</dbReference>
<dbReference type="InterPro" id="IPR013986">
    <property type="entry name" value="DExx_box_DNA_helicase_dom_sf"/>
</dbReference>
<keyword evidence="6 15" id="KW-0347">Helicase</keyword>
<dbReference type="InterPro" id="IPR011604">
    <property type="entry name" value="PDDEXK-like_dom_sf"/>
</dbReference>
<dbReference type="PROSITE" id="PS51198">
    <property type="entry name" value="UVRD_HELICASE_ATP_BIND"/>
    <property type="match status" value="1"/>
</dbReference>
<keyword evidence="10" id="KW-0234">DNA repair</keyword>
<evidence type="ECO:0000259" key="16">
    <source>
        <dbReference type="PROSITE" id="PS51198"/>
    </source>
</evidence>
<comment type="catalytic activity">
    <reaction evidence="12">
        <text>Couples ATP hydrolysis with the unwinding of duplex DNA by translocating in the 3'-5' direction.</text>
        <dbReference type="EC" id="5.6.2.4"/>
    </reaction>
</comment>
<evidence type="ECO:0000256" key="15">
    <source>
        <dbReference type="PROSITE-ProRule" id="PRU00560"/>
    </source>
</evidence>
<keyword evidence="4" id="KW-0227">DNA damage</keyword>
<evidence type="ECO:0000313" key="19">
    <source>
        <dbReference type="Proteomes" id="UP000620670"/>
    </source>
</evidence>
<evidence type="ECO:0000313" key="18">
    <source>
        <dbReference type="EMBL" id="MBJ6125391.1"/>
    </source>
</evidence>
<evidence type="ECO:0000256" key="10">
    <source>
        <dbReference type="ARBA" id="ARBA00023204"/>
    </source>
</evidence>
<keyword evidence="5 15" id="KW-0378">Hydrolase</keyword>